<evidence type="ECO:0000313" key="3">
    <source>
        <dbReference type="Proteomes" id="UP001143328"/>
    </source>
</evidence>
<comment type="caution">
    <text evidence="2">The sequence shown here is derived from an EMBL/GenBank/DDBJ whole genome shotgun (WGS) entry which is preliminary data.</text>
</comment>
<dbReference type="Proteomes" id="UP001143328">
    <property type="component" value="Unassembled WGS sequence"/>
</dbReference>
<keyword evidence="3" id="KW-1185">Reference proteome</keyword>
<reference evidence="2" key="2">
    <citation type="submission" date="2023-01" db="EMBL/GenBank/DDBJ databases">
        <authorList>
            <person name="Sun Q."/>
            <person name="Evtushenko L."/>
        </authorList>
    </citation>
    <scope>NUCLEOTIDE SEQUENCE</scope>
    <source>
        <strain evidence="2">VKM B-2935</strain>
    </source>
</reference>
<dbReference type="Gene3D" id="2.30.140.50">
    <property type="entry name" value="Protein of unknown function DUF2790"/>
    <property type="match status" value="1"/>
</dbReference>
<feature type="signal peptide" evidence="1">
    <location>
        <begin position="1"/>
        <end position="20"/>
    </location>
</feature>
<accession>A0A9W6NEW4</accession>
<feature type="chain" id="PRO_5040985658" description="Topoisomerase II" evidence="1">
    <location>
        <begin position="21"/>
        <end position="91"/>
    </location>
</feature>
<evidence type="ECO:0000313" key="2">
    <source>
        <dbReference type="EMBL" id="GLK88212.1"/>
    </source>
</evidence>
<evidence type="ECO:0000256" key="1">
    <source>
        <dbReference type="SAM" id="SignalP"/>
    </source>
</evidence>
<name>A0A9W6NEW4_9PSED</name>
<dbReference type="EMBL" id="BSFN01000003">
    <property type="protein sequence ID" value="GLK88212.1"/>
    <property type="molecule type" value="Genomic_DNA"/>
</dbReference>
<dbReference type="Pfam" id="PF10976">
    <property type="entry name" value="DUF2790"/>
    <property type="match status" value="1"/>
</dbReference>
<sequence>MKPLAIAAFALLAATPFVFAQSAQHDNAKAGANIPAVEYEYGMQLDVKKVLSLTDVSNVAGVVPVTMVYEDSHGQVQKVRYLELGGADDRS</sequence>
<evidence type="ECO:0008006" key="4">
    <source>
        <dbReference type="Google" id="ProtNLM"/>
    </source>
</evidence>
<gene>
    <name evidence="2" type="ORF">GCM10017655_12740</name>
</gene>
<reference evidence="2" key="1">
    <citation type="journal article" date="2014" name="Int. J. Syst. Evol. Microbiol.">
        <title>Complete genome sequence of Corynebacterium casei LMG S-19264T (=DSM 44701T), isolated from a smear-ripened cheese.</title>
        <authorList>
            <consortium name="US DOE Joint Genome Institute (JGI-PGF)"/>
            <person name="Walter F."/>
            <person name="Albersmeier A."/>
            <person name="Kalinowski J."/>
            <person name="Ruckert C."/>
        </authorList>
    </citation>
    <scope>NUCLEOTIDE SEQUENCE</scope>
    <source>
        <strain evidence="2">VKM B-2935</strain>
    </source>
</reference>
<keyword evidence="1" id="KW-0732">Signal</keyword>
<dbReference type="RefSeq" id="WP_271194445.1">
    <property type="nucleotide sequence ID" value="NZ_BSFN01000003.1"/>
</dbReference>
<proteinExistence type="predicted"/>
<dbReference type="InterPro" id="IPR021245">
    <property type="entry name" value="DUF2790"/>
</dbReference>
<organism evidence="2 3">
    <name type="scientific">Pseudomonas turukhanskensis</name>
    <dbReference type="NCBI Taxonomy" id="1806536"/>
    <lineage>
        <taxon>Bacteria</taxon>
        <taxon>Pseudomonadati</taxon>
        <taxon>Pseudomonadota</taxon>
        <taxon>Gammaproteobacteria</taxon>
        <taxon>Pseudomonadales</taxon>
        <taxon>Pseudomonadaceae</taxon>
        <taxon>Pseudomonas</taxon>
    </lineage>
</organism>
<protein>
    <recommendedName>
        <fullName evidence="4">Topoisomerase II</fullName>
    </recommendedName>
</protein>
<dbReference type="AlphaFoldDB" id="A0A9W6NEW4"/>